<dbReference type="Proteomes" id="UP000094389">
    <property type="component" value="Unassembled WGS sequence"/>
</dbReference>
<keyword evidence="3" id="KW-1185">Reference proteome</keyword>
<feature type="compositionally biased region" description="Pro residues" evidence="1">
    <location>
        <begin position="293"/>
        <end position="303"/>
    </location>
</feature>
<evidence type="ECO:0000313" key="2">
    <source>
        <dbReference type="EMBL" id="ODV71947.1"/>
    </source>
</evidence>
<evidence type="ECO:0000256" key="1">
    <source>
        <dbReference type="SAM" id="MobiDB-lite"/>
    </source>
</evidence>
<dbReference type="RefSeq" id="XP_020068986.1">
    <property type="nucleotide sequence ID" value="XM_020213810.1"/>
</dbReference>
<organism evidence="2 3">
    <name type="scientific">Cyberlindnera jadinii (strain ATCC 18201 / CBS 1600 / BCRC 20928 / JCM 3617 / NBRC 0987 / NRRL Y-1542)</name>
    <name type="common">Torula yeast</name>
    <name type="synonym">Candida utilis</name>
    <dbReference type="NCBI Taxonomy" id="983966"/>
    <lineage>
        <taxon>Eukaryota</taxon>
        <taxon>Fungi</taxon>
        <taxon>Dikarya</taxon>
        <taxon>Ascomycota</taxon>
        <taxon>Saccharomycotina</taxon>
        <taxon>Saccharomycetes</taxon>
        <taxon>Phaffomycetales</taxon>
        <taxon>Phaffomycetaceae</taxon>
        <taxon>Cyberlindnera</taxon>
    </lineage>
</organism>
<name>A0A1E4RXE5_CYBJN</name>
<sequence>MDFLVRSINNCIKNFLIRNINTYIKNSHYQLPQSKRTSLGEQTMEDEAQRVIDLRDQLLRGDGARAAMVVLERGLRDNYAKKSQYGRLIRQGRYDLLDGVTLVNEFTERRLVDEVLEADYESRHKRSCEVEEDDTSQSSRYTGNKKRSNPYLHLQDHSIGDDFYDDVPAEQPATEAPVQSHVSVQGNATGTVNGIDPAEYQRYLYQLQLANQAQQQLSMGGGMMYNPYYTLPQLPAQQLSQPSTQFQPQLPAQQLSQHSTQFQQQPHYVQGTQPQFTQYQPQLLQQQQQLPYQAPPQPPQPDY</sequence>
<reference evidence="2 3" key="1">
    <citation type="journal article" date="2016" name="Proc. Natl. Acad. Sci. U.S.A.">
        <title>Comparative genomics of biotechnologically important yeasts.</title>
        <authorList>
            <person name="Riley R."/>
            <person name="Haridas S."/>
            <person name="Wolfe K.H."/>
            <person name="Lopes M.R."/>
            <person name="Hittinger C.T."/>
            <person name="Goeker M."/>
            <person name="Salamov A.A."/>
            <person name="Wisecaver J.H."/>
            <person name="Long T.M."/>
            <person name="Calvey C.H."/>
            <person name="Aerts A.L."/>
            <person name="Barry K.W."/>
            <person name="Choi C."/>
            <person name="Clum A."/>
            <person name="Coughlan A.Y."/>
            <person name="Deshpande S."/>
            <person name="Douglass A.P."/>
            <person name="Hanson S.J."/>
            <person name="Klenk H.-P."/>
            <person name="LaButti K.M."/>
            <person name="Lapidus A."/>
            <person name="Lindquist E.A."/>
            <person name="Lipzen A.M."/>
            <person name="Meier-Kolthoff J.P."/>
            <person name="Ohm R.A."/>
            <person name="Otillar R.P."/>
            <person name="Pangilinan J.L."/>
            <person name="Peng Y."/>
            <person name="Rokas A."/>
            <person name="Rosa C.A."/>
            <person name="Scheuner C."/>
            <person name="Sibirny A.A."/>
            <person name="Slot J.C."/>
            <person name="Stielow J.B."/>
            <person name="Sun H."/>
            <person name="Kurtzman C.P."/>
            <person name="Blackwell M."/>
            <person name="Grigoriev I.V."/>
            <person name="Jeffries T.W."/>
        </authorList>
    </citation>
    <scope>NUCLEOTIDE SEQUENCE [LARGE SCALE GENOMIC DNA]</scope>
    <source>
        <strain evidence="3">ATCC 18201 / CBS 1600 / BCRC 20928 / JCM 3617 / NBRC 0987 / NRRL Y-1542</strain>
    </source>
</reference>
<proteinExistence type="predicted"/>
<feature type="compositionally biased region" description="Low complexity" evidence="1">
    <location>
        <begin position="253"/>
        <end position="292"/>
    </location>
</feature>
<feature type="region of interest" description="Disordered" evidence="1">
    <location>
        <begin position="239"/>
        <end position="303"/>
    </location>
</feature>
<protein>
    <submittedName>
        <fullName evidence="2">Uncharacterized protein</fullName>
    </submittedName>
</protein>
<dbReference type="AlphaFoldDB" id="A0A1E4RXE5"/>
<gene>
    <name evidence="2" type="ORF">CYBJADRAFT_163910</name>
</gene>
<feature type="region of interest" description="Disordered" evidence="1">
    <location>
        <begin position="122"/>
        <end position="152"/>
    </location>
</feature>
<dbReference type="GeneID" id="30988206"/>
<dbReference type="EMBL" id="KV453937">
    <property type="protein sequence ID" value="ODV71947.1"/>
    <property type="molecule type" value="Genomic_DNA"/>
</dbReference>
<accession>A0A1E4RXE5</accession>
<evidence type="ECO:0000313" key="3">
    <source>
        <dbReference type="Proteomes" id="UP000094389"/>
    </source>
</evidence>